<reference evidence="2" key="1">
    <citation type="submission" date="2022-11" db="EMBL/GenBank/DDBJ databases">
        <title>Chromosome-level genome of Pogonophryne albipinna.</title>
        <authorList>
            <person name="Jo E."/>
        </authorList>
    </citation>
    <scope>NUCLEOTIDE SEQUENCE</scope>
    <source>
        <strain evidence="2">SGF0006</strain>
        <tissue evidence="2">Muscle</tissue>
    </source>
</reference>
<feature type="compositionally biased region" description="Basic and acidic residues" evidence="1">
    <location>
        <begin position="80"/>
        <end position="92"/>
    </location>
</feature>
<feature type="compositionally biased region" description="Basic and acidic residues" evidence="1">
    <location>
        <begin position="56"/>
        <end position="68"/>
    </location>
</feature>
<organism evidence="2 3">
    <name type="scientific">Pogonophryne albipinna</name>
    <dbReference type="NCBI Taxonomy" id="1090488"/>
    <lineage>
        <taxon>Eukaryota</taxon>
        <taxon>Metazoa</taxon>
        <taxon>Chordata</taxon>
        <taxon>Craniata</taxon>
        <taxon>Vertebrata</taxon>
        <taxon>Euteleostomi</taxon>
        <taxon>Actinopterygii</taxon>
        <taxon>Neopterygii</taxon>
        <taxon>Teleostei</taxon>
        <taxon>Neoteleostei</taxon>
        <taxon>Acanthomorphata</taxon>
        <taxon>Eupercaria</taxon>
        <taxon>Perciformes</taxon>
        <taxon>Notothenioidei</taxon>
        <taxon>Pogonophryne</taxon>
    </lineage>
</organism>
<evidence type="ECO:0000313" key="2">
    <source>
        <dbReference type="EMBL" id="KAJ4922431.1"/>
    </source>
</evidence>
<feature type="compositionally biased region" description="Polar residues" evidence="1">
    <location>
        <begin position="69"/>
        <end position="78"/>
    </location>
</feature>
<comment type="caution">
    <text evidence="2">The sequence shown here is derived from an EMBL/GenBank/DDBJ whole genome shotgun (WGS) entry which is preliminary data.</text>
</comment>
<feature type="compositionally biased region" description="Basic and acidic residues" evidence="1">
    <location>
        <begin position="19"/>
        <end position="29"/>
    </location>
</feature>
<sequence>MTPEQRETPREETDPDPELSVRDQQDPHSGDFQNKSSSNELLLGPETCRQGFQVTSDRRSQSLERTRLDSSSCRQSVRLQGDESRHEPQQQG</sequence>
<accession>A0AAD6ACZ1</accession>
<evidence type="ECO:0000256" key="1">
    <source>
        <dbReference type="SAM" id="MobiDB-lite"/>
    </source>
</evidence>
<dbReference type="EMBL" id="JAPTMU010000070">
    <property type="protein sequence ID" value="KAJ4922431.1"/>
    <property type="molecule type" value="Genomic_DNA"/>
</dbReference>
<dbReference type="Proteomes" id="UP001219934">
    <property type="component" value="Unassembled WGS sequence"/>
</dbReference>
<feature type="compositionally biased region" description="Basic and acidic residues" evidence="1">
    <location>
        <begin position="1"/>
        <end position="12"/>
    </location>
</feature>
<evidence type="ECO:0000313" key="3">
    <source>
        <dbReference type="Proteomes" id="UP001219934"/>
    </source>
</evidence>
<proteinExistence type="predicted"/>
<feature type="compositionally biased region" description="Polar residues" evidence="1">
    <location>
        <begin position="31"/>
        <end position="40"/>
    </location>
</feature>
<dbReference type="AlphaFoldDB" id="A0AAD6ACZ1"/>
<name>A0AAD6ACZ1_9TELE</name>
<gene>
    <name evidence="2" type="ORF">JOQ06_022927</name>
</gene>
<keyword evidence="3" id="KW-1185">Reference proteome</keyword>
<feature type="region of interest" description="Disordered" evidence="1">
    <location>
        <begin position="1"/>
        <end position="92"/>
    </location>
</feature>
<protein>
    <submittedName>
        <fullName evidence="2">Uncharacterized protein</fullName>
    </submittedName>
</protein>